<accession>A0A917YHC6</accession>
<name>A0A917YHC6_9RHOB</name>
<gene>
    <name evidence="1" type="ORF">GCM10010991_07590</name>
</gene>
<dbReference type="Proteomes" id="UP000598196">
    <property type="component" value="Unassembled WGS sequence"/>
</dbReference>
<comment type="caution">
    <text evidence="1">The sequence shown here is derived from an EMBL/GenBank/DDBJ whole genome shotgun (WGS) entry which is preliminary data.</text>
</comment>
<dbReference type="OrthoDB" id="7875220at2"/>
<dbReference type="RefSeq" id="WP_146285475.1">
    <property type="nucleotide sequence ID" value="NZ_BMLP01000001.1"/>
</dbReference>
<protein>
    <submittedName>
        <fullName evidence="1">Uncharacterized protein</fullName>
    </submittedName>
</protein>
<proteinExistence type="predicted"/>
<dbReference type="AlphaFoldDB" id="A0A917YHC6"/>
<evidence type="ECO:0000313" key="2">
    <source>
        <dbReference type="Proteomes" id="UP000598196"/>
    </source>
</evidence>
<sequence>MSQRSAFRALARQALSADPRMGELTQLSAWAGGIPAEILPVIGVVTPQERAAMDSMGVMERSTLLQVVVKRLGGDDLEDILDLDGDAIEKCIVAAFFNADFRCLPENMTVTLNGEGEQRVGTILVDFRVTWFRDLDGTLA</sequence>
<evidence type="ECO:0000313" key="1">
    <source>
        <dbReference type="EMBL" id="GGO26695.1"/>
    </source>
</evidence>
<organism evidence="1 2">
    <name type="scientific">Gemmobacter aquaticus</name>
    <dbReference type="NCBI Taxonomy" id="490185"/>
    <lineage>
        <taxon>Bacteria</taxon>
        <taxon>Pseudomonadati</taxon>
        <taxon>Pseudomonadota</taxon>
        <taxon>Alphaproteobacteria</taxon>
        <taxon>Rhodobacterales</taxon>
        <taxon>Paracoccaceae</taxon>
        <taxon>Gemmobacter</taxon>
    </lineage>
</organism>
<reference evidence="1 2" key="1">
    <citation type="journal article" date="2014" name="Int. J. Syst. Evol. Microbiol.">
        <title>Complete genome sequence of Corynebacterium casei LMG S-19264T (=DSM 44701T), isolated from a smear-ripened cheese.</title>
        <authorList>
            <consortium name="US DOE Joint Genome Institute (JGI-PGF)"/>
            <person name="Walter F."/>
            <person name="Albersmeier A."/>
            <person name="Kalinowski J."/>
            <person name="Ruckert C."/>
        </authorList>
    </citation>
    <scope>NUCLEOTIDE SEQUENCE [LARGE SCALE GENOMIC DNA]</scope>
    <source>
        <strain evidence="1 2">CGMCC 1.7029</strain>
    </source>
</reference>
<dbReference type="EMBL" id="BMLP01000001">
    <property type="protein sequence ID" value="GGO26695.1"/>
    <property type="molecule type" value="Genomic_DNA"/>
</dbReference>
<keyword evidence="2" id="KW-1185">Reference proteome</keyword>